<gene>
    <name evidence="1" type="ORF">g.1788</name>
</gene>
<protein>
    <submittedName>
        <fullName evidence="1">Uncharacterized protein</fullName>
    </submittedName>
</protein>
<dbReference type="EMBL" id="GECZ01032298">
    <property type="protein sequence ID" value="JAS37471.1"/>
    <property type="molecule type" value="Transcribed_RNA"/>
</dbReference>
<evidence type="ECO:0000313" key="1">
    <source>
        <dbReference type="EMBL" id="JAS37471.1"/>
    </source>
</evidence>
<sequence length="164" mass="18876">MRRMGVNVRYDDLRHGNGKVWWRRYLDLTGIEQTFGYSIKTDGVSVSISMNRVVKSKPKKSKRPKTDTITPSYDRIVAVDPGAKTPVVTCERNADGGTRFVYKVLSARQVKSSSNEHFRKKKRKKITRDIDKAVHDDRLKTQLETGSVLSPKNRHFEDYTGFQL</sequence>
<dbReference type="AlphaFoldDB" id="A0A1B6EHU5"/>
<feature type="non-terminal residue" evidence="1">
    <location>
        <position position="164"/>
    </location>
</feature>
<accession>A0A1B6EHU5</accession>
<name>A0A1B6EHU5_9HEMI</name>
<organism evidence="1">
    <name type="scientific">Cuerna arida</name>
    <dbReference type="NCBI Taxonomy" id="1464854"/>
    <lineage>
        <taxon>Eukaryota</taxon>
        <taxon>Metazoa</taxon>
        <taxon>Ecdysozoa</taxon>
        <taxon>Arthropoda</taxon>
        <taxon>Hexapoda</taxon>
        <taxon>Insecta</taxon>
        <taxon>Pterygota</taxon>
        <taxon>Neoptera</taxon>
        <taxon>Paraneoptera</taxon>
        <taxon>Hemiptera</taxon>
        <taxon>Auchenorrhyncha</taxon>
        <taxon>Membracoidea</taxon>
        <taxon>Cicadellidae</taxon>
        <taxon>Cicadellinae</taxon>
        <taxon>Proconiini</taxon>
        <taxon>Cuerna</taxon>
    </lineage>
</organism>
<reference evidence="1" key="1">
    <citation type="submission" date="2015-11" db="EMBL/GenBank/DDBJ databases">
        <title>De novo transcriptome assembly of four potential Pierce s Disease insect vectors from Arizona vineyards.</title>
        <authorList>
            <person name="Tassone E.E."/>
        </authorList>
    </citation>
    <scope>NUCLEOTIDE SEQUENCE</scope>
</reference>
<proteinExistence type="predicted"/>